<proteinExistence type="predicted"/>
<dbReference type="Proteomes" id="UP000291831">
    <property type="component" value="Unassembled WGS sequence"/>
</dbReference>
<reference evidence="2" key="1">
    <citation type="submission" date="2019-01" db="EMBL/GenBank/DDBJ databases">
        <title>Anaerobic oxidation of ethane by archaea from a marine hydrocarbon seep.</title>
        <authorList>
            <person name="Musat F."/>
        </authorList>
    </citation>
    <scope>NUCLEOTIDE SEQUENCE [LARGE SCALE GENOMIC DNA]</scope>
</reference>
<evidence type="ECO:0000313" key="2">
    <source>
        <dbReference type="Proteomes" id="UP000291831"/>
    </source>
</evidence>
<dbReference type="AlphaFoldDB" id="A0A8B3S476"/>
<feature type="non-terminal residue" evidence="1">
    <location>
        <position position="46"/>
    </location>
</feature>
<protein>
    <submittedName>
        <fullName evidence="1">Uncharacterized protein</fullName>
    </submittedName>
</protein>
<organism evidence="1 2">
    <name type="scientific">Candidatus Argoarchaeum ethanivorans</name>
    <dbReference type="NCBI Taxonomy" id="2608793"/>
    <lineage>
        <taxon>Archaea</taxon>
        <taxon>Methanobacteriati</taxon>
        <taxon>Methanobacteriota</taxon>
        <taxon>Stenosarchaea group</taxon>
        <taxon>Methanomicrobia</taxon>
        <taxon>Methanosarcinales</taxon>
        <taxon>Methanosarcinales incertae sedis</taxon>
        <taxon>GOM Arc I cluster</taxon>
        <taxon>Candidatus Argoarchaeum</taxon>
    </lineage>
</organism>
<comment type="caution">
    <text evidence="1">The sequence shown here is derived from an EMBL/GenBank/DDBJ whole genome shotgun (WGS) entry which is preliminary data.</text>
</comment>
<dbReference type="EMBL" id="RPGO01000015">
    <property type="protein sequence ID" value="RZB31441.1"/>
    <property type="molecule type" value="Genomic_DNA"/>
</dbReference>
<sequence length="46" mass="5865">MNRKLPRRFIFTLREKTCPKWSIQSIFWNTLKYRWIRQVLSHEKID</sequence>
<evidence type="ECO:0000313" key="1">
    <source>
        <dbReference type="EMBL" id="RZB31441.1"/>
    </source>
</evidence>
<accession>A0A8B3S476</accession>
<name>A0A8B3S476_9EURY</name>
<gene>
    <name evidence="1" type="ORF">AEth_00679</name>
</gene>